<dbReference type="InterPro" id="IPR025110">
    <property type="entry name" value="AMP-bd_C"/>
</dbReference>
<dbReference type="Proteomes" id="UP001526143">
    <property type="component" value="Unassembled WGS sequence"/>
</dbReference>
<dbReference type="SUPFAM" id="SSF56801">
    <property type="entry name" value="Acetyl-CoA synthetase-like"/>
    <property type="match status" value="1"/>
</dbReference>
<accession>A0ABT3AWQ2</accession>
<dbReference type="PANTHER" id="PTHR45527">
    <property type="entry name" value="NONRIBOSOMAL PEPTIDE SYNTHETASE"/>
    <property type="match status" value="1"/>
</dbReference>
<dbReference type="PROSITE" id="PS00455">
    <property type="entry name" value="AMP_BINDING"/>
    <property type="match status" value="1"/>
</dbReference>
<dbReference type="Gene3D" id="3.40.50.1820">
    <property type="entry name" value="alpha/beta hydrolase"/>
    <property type="match status" value="1"/>
</dbReference>
<dbReference type="InterPro" id="IPR009081">
    <property type="entry name" value="PP-bd_ACP"/>
</dbReference>
<dbReference type="RefSeq" id="WP_263745066.1">
    <property type="nucleotide sequence ID" value="NZ_JAOWRF010000133.1"/>
</dbReference>
<dbReference type="InterPro" id="IPR045851">
    <property type="entry name" value="AMP-bd_C_sf"/>
</dbReference>
<evidence type="ECO:0000259" key="3">
    <source>
        <dbReference type="PROSITE" id="PS50075"/>
    </source>
</evidence>
<organism evidence="4 5">
    <name type="scientific">Plectonema radiosum NIES-515</name>
    <dbReference type="NCBI Taxonomy" id="2986073"/>
    <lineage>
        <taxon>Bacteria</taxon>
        <taxon>Bacillati</taxon>
        <taxon>Cyanobacteriota</taxon>
        <taxon>Cyanophyceae</taxon>
        <taxon>Oscillatoriophycideae</taxon>
        <taxon>Oscillatoriales</taxon>
        <taxon>Microcoleaceae</taxon>
        <taxon>Plectonema</taxon>
    </lineage>
</organism>
<dbReference type="Gene3D" id="3.40.50.12780">
    <property type="entry name" value="N-terminal domain of ligase-like"/>
    <property type="match status" value="1"/>
</dbReference>
<dbReference type="SUPFAM" id="SSF53474">
    <property type="entry name" value="alpha/beta-Hydrolases"/>
    <property type="match status" value="1"/>
</dbReference>
<dbReference type="InterPro" id="IPR036736">
    <property type="entry name" value="ACP-like_sf"/>
</dbReference>
<sequence length="939" mass="104918">MSNQSRLISEMDVKPQPVCTHYISSTESFIKFSQTDIEESITNRFQQQVNKYPNSIAVKSKISTLTYDQLNKNANRLARAILAQRGESKEAIALLIEQGASFITGIFGVLKTGKIYVPIDPSIPIVRLTHILEDSQAVLVVTNNQNLAVACELTQNRCQILNIDDIDCSLSTDNLEFLISPDTPACIIYTSGSTGKPKGVLHNHRNVLHNCMNNTNALCISPSDRLTLLHSCGVMGAMRGICNALLNGASIYPLNVKEEGLTSLVNWLLEEEITIYHSVATLYRQFVGILTAQEQFPKLRVLILGGESVLRRDIDLYKKHFSANCVVFVSLGSTETGTVRQFLVNKDTQIEGSTVPIGYPVEDMEILLLDEAGKEVRCGEVGEIAIKSEYLALGYWQKPELTKAVFRVEPKKARDVVRQAATDLRIYYTGDLGRFQPDGCLVHMGRKDFQVKIRGFRIEVTEIEMALLSMDAIKEVAVIARDDIPGDKRLVAYIVLNQDSALSNSELRHHLLGKLPDYMVPSAFVFLDALPLTPNNKLDRLALRVPDASKQDTQATFVPPCNDLERRLTQIWEEVLGIQPIGVKDNFFDLGGHSLTAISLFAQIENKFAKKLPLATLLQSGTVEALAQTIQALSTDNQTTSESVATTQNKSTDPWSSLVKIQPNGSKPLLFCIHPLGGEILCYRDLTRYLGSEQPVYGIQPQGLNGKPPLTKVEDMASHYIKEIQTIQPNGPYYLVGYSFGGILVFEMAQQLYRLGQEVGILVMIDTCRPGYRQRLPFAKRIALHLDHLSQLGLAYVKQNAEGWSRWGKYMLKHKYKHYLTSARHLLNVVHRLAENDKHLKIIDANVQAQSEYSFQVYPGKLTLLRTDDKSREEVVGVEYDPQFGWGELIVGGLDIHYVPGSHNSLLYEPHVQVVAEKLKVCLDKAYTKFLGTEAMPKE</sequence>
<evidence type="ECO:0000313" key="4">
    <source>
        <dbReference type="EMBL" id="MCV3213552.1"/>
    </source>
</evidence>
<gene>
    <name evidence="4" type="ORF">OGM63_08440</name>
</gene>
<evidence type="ECO:0000313" key="5">
    <source>
        <dbReference type="Proteomes" id="UP001526143"/>
    </source>
</evidence>
<dbReference type="PANTHER" id="PTHR45527:SF1">
    <property type="entry name" value="FATTY ACID SYNTHASE"/>
    <property type="match status" value="1"/>
</dbReference>
<dbReference type="Pfam" id="PF13193">
    <property type="entry name" value="AMP-binding_C"/>
    <property type="match status" value="1"/>
</dbReference>
<dbReference type="InterPro" id="IPR029058">
    <property type="entry name" value="AB_hydrolase_fold"/>
</dbReference>
<feature type="domain" description="Carrier" evidence="3">
    <location>
        <begin position="559"/>
        <end position="634"/>
    </location>
</feature>
<protein>
    <submittedName>
        <fullName evidence="4">AMP-binding protein</fullName>
    </submittedName>
</protein>
<dbReference type="Gene3D" id="1.10.1200.10">
    <property type="entry name" value="ACP-like"/>
    <property type="match status" value="1"/>
</dbReference>
<dbReference type="Gene3D" id="3.30.300.30">
    <property type="match status" value="1"/>
</dbReference>
<comment type="caution">
    <text evidence="4">The sequence shown here is derived from an EMBL/GenBank/DDBJ whole genome shotgun (WGS) entry which is preliminary data.</text>
</comment>
<dbReference type="CDD" id="cd05930">
    <property type="entry name" value="A_NRPS"/>
    <property type="match status" value="1"/>
</dbReference>
<keyword evidence="5" id="KW-1185">Reference proteome</keyword>
<keyword evidence="1" id="KW-0596">Phosphopantetheine</keyword>
<reference evidence="4 5" key="1">
    <citation type="submission" date="2022-10" db="EMBL/GenBank/DDBJ databases">
        <title>Identification of biosynthetic pathway for the production of the potent trypsin inhibitor radiosumin.</title>
        <authorList>
            <person name="Fewer D.P."/>
            <person name="Delbaje E."/>
            <person name="Ouyang X."/>
            <person name="Agostino P.D."/>
            <person name="Wahlsten M."/>
            <person name="Jokela J."/>
            <person name="Permi P."/>
            <person name="Haapaniemi E."/>
            <person name="Koistinen H."/>
        </authorList>
    </citation>
    <scope>NUCLEOTIDE SEQUENCE [LARGE SCALE GENOMIC DNA]</scope>
    <source>
        <strain evidence="4 5">NIES-515</strain>
    </source>
</reference>
<dbReference type="SUPFAM" id="SSF47336">
    <property type="entry name" value="ACP-like"/>
    <property type="match status" value="1"/>
</dbReference>
<dbReference type="InterPro" id="IPR000873">
    <property type="entry name" value="AMP-dep_synth/lig_dom"/>
</dbReference>
<dbReference type="SMART" id="SM00823">
    <property type="entry name" value="PKS_PP"/>
    <property type="match status" value="1"/>
</dbReference>
<dbReference type="InterPro" id="IPR042099">
    <property type="entry name" value="ANL_N_sf"/>
</dbReference>
<dbReference type="EMBL" id="JAOWRF010000133">
    <property type="protein sequence ID" value="MCV3213552.1"/>
    <property type="molecule type" value="Genomic_DNA"/>
</dbReference>
<name>A0ABT3AWQ2_9CYAN</name>
<dbReference type="Pfam" id="PF00975">
    <property type="entry name" value="Thioesterase"/>
    <property type="match status" value="1"/>
</dbReference>
<evidence type="ECO:0000256" key="2">
    <source>
        <dbReference type="ARBA" id="ARBA00022553"/>
    </source>
</evidence>
<dbReference type="InterPro" id="IPR001031">
    <property type="entry name" value="Thioesterase"/>
</dbReference>
<dbReference type="Pfam" id="PF00501">
    <property type="entry name" value="AMP-binding"/>
    <property type="match status" value="1"/>
</dbReference>
<dbReference type="Pfam" id="PF00550">
    <property type="entry name" value="PP-binding"/>
    <property type="match status" value="1"/>
</dbReference>
<keyword evidence="2" id="KW-0597">Phosphoprotein</keyword>
<proteinExistence type="predicted"/>
<dbReference type="InterPro" id="IPR020845">
    <property type="entry name" value="AMP-binding_CS"/>
</dbReference>
<dbReference type="PROSITE" id="PS50075">
    <property type="entry name" value="CARRIER"/>
    <property type="match status" value="1"/>
</dbReference>
<dbReference type="InterPro" id="IPR020806">
    <property type="entry name" value="PKS_PP-bd"/>
</dbReference>
<evidence type="ECO:0000256" key="1">
    <source>
        <dbReference type="ARBA" id="ARBA00022450"/>
    </source>
</evidence>